<feature type="transmembrane region" description="Helical" evidence="7">
    <location>
        <begin position="283"/>
        <end position="304"/>
    </location>
</feature>
<feature type="transmembrane region" description="Helical" evidence="7">
    <location>
        <begin position="427"/>
        <end position="451"/>
    </location>
</feature>
<name>A0AAP0JZC2_9MAGN</name>
<dbReference type="Pfam" id="PF01925">
    <property type="entry name" value="TauE"/>
    <property type="match status" value="1"/>
</dbReference>
<protein>
    <submittedName>
        <fullName evidence="8">Uncharacterized protein</fullName>
    </submittedName>
</protein>
<proteinExistence type="inferred from homology"/>
<comment type="similarity">
    <text evidence="2">Belongs to the 4-toluene sulfonate uptake permease (TSUP) (TC 2.A.102) family.</text>
</comment>
<evidence type="ECO:0000256" key="4">
    <source>
        <dbReference type="ARBA" id="ARBA00022989"/>
    </source>
</evidence>
<evidence type="ECO:0000256" key="7">
    <source>
        <dbReference type="SAM" id="Phobius"/>
    </source>
</evidence>
<dbReference type="GO" id="GO:0016567">
    <property type="term" value="P:protein ubiquitination"/>
    <property type="evidence" value="ECO:0007669"/>
    <property type="project" value="TreeGrafter"/>
</dbReference>
<feature type="transmembrane region" description="Helical" evidence="7">
    <location>
        <begin position="136"/>
        <end position="169"/>
    </location>
</feature>
<evidence type="ECO:0000313" key="9">
    <source>
        <dbReference type="Proteomes" id="UP001420932"/>
    </source>
</evidence>
<evidence type="ECO:0000256" key="3">
    <source>
        <dbReference type="ARBA" id="ARBA00022692"/>
    </source>
</evidence>
<dbReference type="PANTHER" id="PTHR14255">
    <property type="entry name" value="CEREBLON"/>
    <property type="match status" value="1"/>
</dbReference>
<keyword evidence="3 7" id="KW-0812">Transmembrane</keyword>
<evidence type="ECO:0000256" key="2">
    <source>
        <dbReference type="ARBA" id="ARBA00009142"/>
    </source>
</evidence>
<dbReference type="PANTHER" id="PTHR14255:SF1">
    <property type="entry name" value="SULFITE EXPORTER TAUE_SAFE FAMILY PROTEIN 3"/>
    <property type="match status" value="1"/>
</dbReference>
<gene>
    <name evidence="8" type="ORF">Syun_011979</name>
</gene>
<dbReference type="EMBL" id="JBBNAF010000005">
    <property type="protein sequence ID" value="KAK9142579.1"/>
    <property type="molecule type" value="Genomic_DNA"/>
</dbReference>
<evidence type="ECO:0000256" key="6">
    <source>
        <dbReference type="SAM" id="MobiDB-lite"/>
    </source>
</evidence>
<feature type="transmembrane region" description="Helical" evidence="7">
    <location>
        <begin position="189"/>
        <end position="216"/>
    </location>
</feature>
<reference evidence="8 9" key="1">
    <citation type="submission" date="2024-01" db="EMBL/GenBank/DDBJ databases">
        <title>Genome assemblies of Stephania.</title>
        <authorList>
            <person name="Yang L."/>
        </authorList>
    </citation>
    <scope>NUCLEOTIDE SEQUENCE [LARGE SCALE GENOMIC DNA]</scope>
    <source>
        <strain evidence="8">YNDBR</strain>
        <tissue evidence="8">Leaf</tissue>
    </source>
</reference>
<organism evidence="8 9">
    <name type="scientific">Stephania yunnanensis</name>
    <dbReference type="NCBI Taxonomy" id="152371"/>
    <lineage>
        <taxon>Eukaryota</taxon>
        <taxon>Viridiplantae</taxon>
        <taxon>Streptophyta</taxon>
        <taxon>Embryophyta</taxon>
        <taxon>Tracheophyta</taxon>
        <taxon>Spermatophyta</taxon>
        <taxon>Magnoliopsida</taxon>
        <taxon>Ranunculales</taxon>
        <taxon>Menispermaceae</taxon>
        <taxon>Menispermoideae</taxon>
        <taxon>Cissampelideae</taxon>
        <taxon>Stephania</taxon>
    </lineage>
</organism>
<dbReference type="InterPro" id="IPR002781">
    <property type="entry name" value="TM_pro_TauE-like"/>
</dbReference>
<keyword evidence="4 7" id="KW-1133">Transmembrane helix</keyword>
<feature type="transmembrane region" description="Helical" evidence="7">
    <location>
        <begin position="316"/>
        <end position="338"/>
    </location>
</feature>
<accession>A0AAP0JZC2</accession>
<dbReference type="GO" id="GO:0016020">
    <property type="term" value="C:membrane"/>
    <property type="evidence" value="ECO:0007669"/>
    <property type="project" value="UniProtKB-SubCell"/>
</dbReference>
<evidence type="ECO:0000256" key="5">
    <source>
        <dbReference type="ARBA" id="ARBA00023136"/>
    </source>
</evidence>
<keyword evidence="9" id="KW-1185">Reference proteome</keyword>
<evidence type="ECO:0000256" key="1">
    <source>
        <dbReference type="ARBA" id="ARBA00004141"/>
    </source>
</evidence>
<sequence>MRVSRFSDDDFGRTFCDSEFVYEDIAVNFGYGGRFVKFESCVVLDWQNSDLLGRDLMDEISGRWNGVRSAARIAFTIIVASAMVSAERGLRREAAKHREAYGEEMNYVLDLFGFPWKSDESGYQHVWPEMKFGWKIVLGTIIGFLGAAFGSVGGVGGGEIFVPMLTLIIGFDLKSSTAISKLLIQPMLMLGISIGVAFNVIFADWMVTVLLIFLFIGTSTKAFFKGVETWKTETILKREATMQLESNGSGQIEYKPLPSEPSNGNEKEKNKSKERKVSVVENVYWKEFGLLVFVWAAFLALQIAKNTASNCSAAYWILNLLQIPVAVGVTAYEAVSLYKGKRMISSKGEAGTNFTVLQLIAYSSCGVLAGIVGGLLGLGGGFIMGPLFSELGVPPQVSCATATFAMTFSSSMSVVEYYLLKRFPVPYALYFLAIATVAAFIGQHVVVLVYWRQFTRFSTMITWDLRISANMVLFDIRSSANDCLTEV</sequence>
<comment type="subcellular location">
    <subcellularLocation>
        <location evidence="1">Membrane</location>
        <topology evidence="1">Multi-pass membrane protein</topology>
    </subcellularLocation>
</comment>
<evidence type="ECO:0000313" key="8">
    <source>
        <dbReference type="EMBL" id="KAK9142579.1"/>
    </source>
</evidence>
<feature type="transmembrane region" description="Helical" evidence="7">
    <location>
        <begin position="359"/>
        <end position="384"/>
    </location>
</feature>
<comment type="caution">
    <text evidence="8">The sequence shown here is derived from an EMBL/GenBank/DDBJ whole genome shotgun (WGS) entry which is preliminary data.</text>
</comment>
<dbReference type="GO" id="GO:0031464">
    <property type="term" value="C:Cul4A-RING E3 ubiquitin ligase complex"/>
    <property type="evidence" value="ECO:0007669"/>
    <property type="project" value="TreeGrafter"/>
</dbReference>
<dbReference type="AlphaFoldDB" id="A0AAP0JZC2"/>
<keyword evidence="5 7" id="KW-0472">Membrane</keyword>
<dbReference type="Proteomes" id="UP001420932">
    <property type="component" value="Unassembled WGS sequence"/>
</dbReference>
<feature type="region of interest" description="Disordered" evidence="6">
    <location>
        <begin position="249"/>
        <end position="272"/>
    </location>
</feature>